<accession>A0A2G2YQZ0</accession>
<protein>
    <submittedName>
        <fullName evidence="2">Uncharacterized protein</fullName>
    </submittedName>
</protein>
<dbReference type="AlphaFoldDB" id="A0A2G2YQZ0"/>
<organism evidence="2 3">
    <name type="scientific">Capsicum annuum</name>
    <name type="common">Capsicum pepper</name>
    <dbReference type="NCBI Taxonomy" id="4072"/>
    <lineage>
        <taxon>Eukaryota</taxon>
        <taxon>Viridiplantae</taxon>
        <taxon>Streptophyta</taxon>
        <taxon>Embryophyta</taxon>
        <taxon>Tracheophyta</taxon>
        <taxon>Spermatophyta</taxon>
        <taxon>Magnoliopsida</taxon>
        <taxon>eudicotyledons</taxon>
        <taxon>Gunneridae</taxon>
        <taxon>Pentapetalae</taxon>
        <taxon>asterids</taxon>
        <taxon>lamiids</taxon>
        <taxon>Solanales</taxon>
        <taxon>Solanaceae</taxon>
        <taxon>Solanoideae</taxon>
        <taxon>Capsiceae</taxon>
        <taxon>Capsicum</taxon>
    </lineage>
</organism>
<feature type="region of interest" description="Disordered" evidence="1">
    <location>
        <begin position="116"/>
        <end position="145"/>
    </location>
</feature>
<evidence type="ECO:0000313" key="2">
    <source>
        <dbReference type="EMBL" id="PHT72160.1"/>
    </source>
</evidence>
<dbReference type="Gramene" id="PHT72160">
    <property type="protein sequence ID" value="PHT72160"/>
    <property type="gene ID" value="T459_22945"/>
</dbReference>
<name>A0A2G2YQZ0_CAPAN</name>
<evidence type="ECO:0000256" key="1">
    <source>
        <dbReference type="SAM" id="MobiDB-lite"/>
    </source>
</evidence>
<keyword evidence="3" id="KW-1185">Reference proteome</keyword>
<sequence length="160" mass="18302">MVTQRGGIAFPPWMGPRNLAQCPSITDLHWNWIIGDLALSMMHQYHGGPREIEKCEFTHLRDALKAQVYSHKSKRSMCRSIAEVRRQIFQGEKLKAEIDPKTKAVTETKIGVADKKSKKRKGEFSISKKESAAKKHKNNGHDNYDNIEVEKFLKAARKTL</sequence>
<feature type="compositionally biased region" description="Basic and acidic residues" evidence="1">
    <location>
        <begin position="122"/>
        <end position="145"/>
    </location>
</feature>
<reference evidence="2 3" key="1">
    <citation type="journal article" date="2014" name="Nat. Genet.">
        <title>Genome sequence of the hot pepper provides insights into the evolution of pungency in Capsicum species.</title>
        <authorList>
            <person name="Kim S."/>
            <person name="Park M."/>
            <person name="Yeom S.I."/>
            <person name="Kim Y.M."/>
            <person name="Lee J.M."/>
            <person name="Lee H.A."/>
            <person name="Seo E."/>
            <person name="Choi J."/>
            <person name="Cheong K."/>
            <person name="Kim K.T."/>
            <person name="Jung K."/>
            <person name="Lee G.W."/>
            <person name="Oh S.K."/>
            <person name="Bae C."/>
            <person name="Kim S.B."/>
            <person name="Lee H.Y."/>
            <person name="Kim S.Y."/>
            <person name="Kim M.S."/>
            <person name="Kang B.C."/>
            <person name="Jo Y.D."/>
            <person name="Yang H.B."/>
            <person name="Jeong H.J."/>
            <person name="Kang W.H."/>
            <person name="Kwon J.K."/>
            <person name="Shin C."/>
            <person name="Lim J.Y."/>
            <person name="Park J.H."/>
            <person name="Huh J.H."/>
            <person name="Kim J.S."/>
            <person name="Kim B.D."/>
            <person name="Cohen O."/>
            <person name="Paran I."/>
            <person name="Suh M.C."/>
            <person name="Lee S.B."/>
            <person name="Kim Y.K."/>
            <person name="Shin Y."/>
            <person name="Noh S.J."/>
            <person name="Park J."/>
            <person name="Seo Y.S."/>
            <person name="Kwon S.Y."/>
            <person name="Kim H.A."/>
            <person name="Park J.M."/>
            <person name="Kim H.J."/>
            <person name="Choi S.B."/>
            <person name="Bosland P.W."/>
            <person name="Reeves G."/>
            <person name="Jo S.H."/>
            <person name="Lee B.W."/>
            <person name="Cho H.T."/>
            <person name="Choi H.S."/>
            <person name="Lee M.S."/>
            <person name="Yu Y."/>
            <person name="Do Choi Y."/>
            <person name="Park B.S."/>
            <person name="van Deynze A."/>
            <person name="Ashrafi H."/>
            <person name="Hill T."/>
            <person name="Kim W.T."/>
            <person name="Pai H.S."/>
            <person name="Ahn H.K."/>
            <person name="Yeam I."/>
            <person name="Giovannoni J.J."/>
            <person name="Rose J.K."/>
            <person name="Sorensen I."/>
            <person name="Lee S.J."/>
            <person name="Kim R.W."/>
            <person name="Choi I.Y."/>
            <person name="Choi B.S."/>
            <person name="Lim J.S."/>
            <person name="Lee Y.H."/>
            <person name="Choi D."/>
        </authorList>
    </citation>
    <scope>NUCLEOTIDE SEQUENCE [LARGE SCALE GENOMIC DNA]</scope>
    <source>
        <strain evidence="3">cv. CM334</strain>
    </source>
</reference>
<evidence type="ECO:0000313" key="3">
    <source>
        <dbReference type="Proteomes" id="UP000222542"/>
    </source>
</evidence>
<proteinExistence type="predicted"/>
<reference evidence="2 3" key="2">
    <citation type="journal article" date="2017" name="Genome Biol.">
        <title>New reference genome sequences of hot pepper reveal the massive evolution of plant disease-resistance genes by retroduplication.</title>
        <authorList>
            <person name="Kim S."/>
            <person name="Park J."/>
            <person name="Yeom S.I."/>
            <person name="Kim Y.M."/>
            <person name="Seo E."/>
            <person name="Kim K.T."/>
            <person name="Kim M.S."/>
            <person name="Lee J.M."/>
            <person name="Cheong K."/>
            <person name="Shin H.S."/>
            <person name="Kim S.B."/>
            <person name="Han K."/>
            <person name="Lee J."/>
            <person name="Park M."/>
            <person name="Lee H.A."/>
            <person name="Lee H.Y."/>
            <person name="Lee Y."/>
            <person name="Oh S."/>
            <person name="Lee J.H."/>
            <person name="Choi E."/>
            <person name="Choi E."/>
            <person name="Lee S.E."/>
            <person name="Jeon J."/>
            <person name="Kim H."/>
            <person name="Choi G."/>
            <person name="Song H."/>
            <person name="Lee J."/>
            <person name="Lee S.C."/>
            <person name="Kwon J.K."/>
            <person name="Lee H.Y."/>
            <person name="Koo N."/>
            <person name="Hong Y."/>
            <person name="Kim R.W."/>
            <person name="Kang W.H."/>
            <person name="Huh J.H."/>
            <person name="Kang B.C."/>
            <person name="Yang T.J."/>
            <person name="Lee Y.H."/>
            <person name="Bennetzen J.L."/>
            <person name="Choi D."/>
        </authorList>
    </citation>
    <scope>NUCLEOTIDE SEQUENCE [LARGE SCALE GENOMIC DNA]</scope>
    <source>
        <strain evidence="3">cv. CM334</strain>
    </source>
</reference>
<gene>
    <name evidence="2" type="ORF">T459_22945</name>
</gene>
<dbReference type="EMBL" id="AYRZ02000009">
    <property type="protein sequence ID" value="PHT72160.1"/>
    <property type="molecule type" value="Genomic_DNA"/>
</dbReference>
<dbReference type="Proteomes" id="UP000222542">
    <property type="component" value="Unassembled WGS sequence"/>
</dbReference>
<comment type="caution">
    <text evidence="2">The sequence shown here is derived from an EMBL/GenBank/DDBJ whole genome shotgun (WGS) entry which is preliminary data.</text>
</comment>